<dbReference type="Proteomes" id="UP000218775">
    <property type="component" value="Unassembled WGS sequence"/>
</dbReference>
<dbReference type="EMBL" id="NVUK01000053">
    <property type="protein sequence ID" value="PCI75221.1"/>
    <property type="molecule type" value="Genomic_DNA"/>
</dbReference>
<dbReference type="Pfam" id="PF11254">
    <property type="entry name" value="DUF3053"/>
    <property type="match status" value="1"/>
</dbReference>
<organism evidence="2 3">
    <name type="scientific">Aerophobetes bacterium</name>
    <dbReference type="NCBI Taxonomy" id="2030807"/>
    <lineage>
        <taxon>Bacteria</taxon>
        <taxon>Candidatus Aerophobota</taxon>
    </lineage>
</organism>
<evidence type="ECO:0000313" key="2">
    <source>
        <dbReference type="EMBL" id="PCI75221.1"/>
    </source>
</evidence>
<feature type="coiled-coil region" evidence="1">
    <location>
        <begin position="83"/>
        <end position="124"/>
    </location>
</feature>
<comment type="caution">
    <text evidence="2">The sequence shown here is derived from an EMBL/GenBank/DDBJ whole genome shotgun (WGS) entry which is preliminary data.</text>
</comment>
<dbReference type="InterPro" id="IPR021413">
    <property type="entry name" value="DUF3053"/>
</dbReference>
<accession>A0A2A4WYU6</accession>
<keyword evidence="1" id="KW-0175">Coiled coil</keyword>
<proteinExistence type="predicted"/>
<evidence type="ECO:0000313" key="3">
    <source>
        <dbReference type="Proteomes" id="UP000218775"/>
    </source>
</evidence>
<reference evidence="3" key="1">
    <citation type="submission" date="2017-08" db="EMBL/GenBank/DDBJ databases">
        <title>A dynamic microbial community with high functional redundancy inhabits the cold, oxic subseafloor aquifer.</title>
        <authorList>
            <person name="Tully B.J."/>
            <person name="Wheat C.G."/>
            <person name="Glazer B.T."/>
            <person name="Huber J.A."/>
        </authorList>
    </citation>
    <scope>NUCLEOTIDE SEQUENCE [LARGE SCALE GENOMIC DNA]</scope>
</reference>
<protein>
    <submittedName>
        <fullName evidence="2">Uncharacterized protein</fullName>
    </submittedName>
</protein>
<gene>
    <name evidence="2" type="ORF">COB21_05910</name>
</gene>
<evidence type="ECO:0000256" key="1">
    <source>
        <dbReference type="SAM" id="Coils"/>
    </source>
</evidence>
<sequence length="177" mass="20087">MSSNSAILQNYSHATSGWVMPTSKALQEVVVEEILGVITEVADRAFSFVQVAWENMPSLSMPMAKAEEIDVNFAELCIDNTMGKDILQQLVQVNAELASLREENQQLTQNFQTVKTQQNALKKRLKKSDEIFETFNLLYRQDVIEQTDALENLGKMTVTTLITVMAYIFVQYGLRRD</sequence>
<name>A0A2A4WYU6_UNCAE</name>
<dbReference type="AlphaFoldDB" id="A0A2A4WYU6"/>